<dbReference type="EMBL" id="MN739352">
    <property type="protein sequence ID" value="QHT00125.1"/>
    <property type="molecule type" value="Genomic_DNA"/>
</dbReference>
<evidence type="ECO:0000313" key="1">
    <source>
        <dbReference type="EMBL" id="QHT00125.1"/>
    </source>
</evidence>
<dbReference type="PANTHER" id="PTHR32134">
    <property type="entry name" value="FNIP REPEAT-CONTAINING PROTEIN"/>
    <property type="match status" value="1"/>
</dbReference>
<dbReference type="InterPro" id="IPR051251">
    <property type="entry name" value="STK_FNIP-Repeat"/>
</dbReference>
<organism evidence="1">
    <name type="scientific">viral metagenome</name>
    <dbReference type="NCBI Taxonomy" id="1070528"/>
    <lineage>
        <taxon>unclassified sequences</taxon>
        <taxon>metagenomes</taxon>
        <taxon>organismal metagenomes</taxon>
    </lineage>
</organism>
<dbReference type="PANTHER" id="PTHR32134:SF173">
    <property type="entry name" value="FNIP REPEAT-CONTAINING PROTEIN-RELATED"/>
    <property type="match status" value="1"/>
</dbReference>
<accession>A0A6C0C8R6</accession>
<dbReference type="AlphaFoldDB" id="A0A6C0C8R6"/>
<dbReference type="Pfam" id="PF05725">
    <property type="entry name" value="FNIP"/>
    <property type="match status" value="3"/>
</dbReference>
<sequence length="272" mass="31473">MLTLYCEIILKISEYLSDHEKIYLSMTSRTMNEFKYRFIYTKKIQVDRILHLPYFENFGCVEMTNTMSKYPKNAKRVHFFAYSNIIPSGVTHLVFSFDFDQPIKDCIPSSVTHLTFGDHFDQPIKDCIPSSVTHLEFGFGFNNSINGSIPPSVTHLIFGYYFDRSIRGNIPFGVTHLVFDVSFNKRIKNSKDHMGRIVRAIPASVIYLEFGNYFNQAIKDYIPSSVTCIKFGYHFNQSINGLPSSVKKIYLPLNYRKPIDANITTRTKITRC</sequence>
<name>A0A6C0C8R6_9ZZZZ</name>
<proteinExistence type="predicted"/>
<protein>
    <recommendedName>
        <fullName evidence="2">F-box domain-containing protein</fullName>
    </recommendedName>
</protein>
<reference evidence="1" key="1">
    <citation type="journal article" date="2020" name="Nature">
        <title>Giant virus diversity and host interactions through global metagenomics.</title>
        <authorList>
            <person name="Schulz F."/>
            <person name="Roux S."/>
            <person name="Paez-Espino D."/>
            <person name="Jungbluth S."/>
            <person name="Walsh D.A."/>
            <person name="Denef V.J."/>
            <person name="McMahon K.D."/>
            <person name="Konstantinidis K.T."/>
            <person name="Eloe-Fadrosh E.A."/>
            <person name="Kyrpides N.C."/>
            <person name="Woyke T."/>
        </authorList>
    </citation>
    <scope>NUCLEOTIDE SEQUENCE</scope>
    <source>
        <strain evidence="1">GVMAG-M-3300020192-26</strain>
    </source>
</reference>
<dbReference type="InterPro" id="IPR008615">
    <property type="entry name" value="FNIP"/>
</dbReference>
<evidence type="ECO:0008006" key="2">
    <source>
        <dbReference type="Google" id="ProtNLM"/>
    </source>
</evidence>